<evidence type="ECO:0008006" key="11">
    <source>
        <dbReference type="Google" id="ProtNLM"/>
    </source>
</evidence>
<evidence type="ECO:0000256" key="6">
    <source>
        <dbReference type="ARBA" id="ARBA00023136"/>
    </source>
</evidence>
<keyword evidence="4" id="KW-0813">Transport</keyword>
<evidence type="ECO:0000313" key="9">
    <source>
        <dbReference type="EMBL" id="KAF5443449.1"/>
    </source>
</evidence>
<dbReference type="Gramene" id="Jr16_13050_p1">
    <property type="protein sequence ID" value="cds.Jr16_13050_p1"/>
    <property type="gene ID" value="Jr16_13050"/>
</dbReference>
<feature type="region of interest" description="Disordered" evidence="8">
    <location>
        <begin position="383"/>
        <end position="402"/>
    </location>
</feature>
<accession>A0A833TN48</accession>
<keyword evidence="6" id="KW-0472">Membrane</keyword>
<dbReference type="Proteomes" id="UP000619265">
    <property type="component" value="Unassembled WGS sequence"/>
</dbReference>
<keyword evidence="5" id="KW-1003">Cell membrane</keyword>
<protein>
    <recommendedName>
        <fullName evidence="11">Protein BIG GRAIN 1-like E</fullName>
    </recommendedName>
</protein>
<evidence type="ECO:0000256" key="3">
    <source>
        <dbReference type="ARBA" id="ARBA00010067"/>
    </source>
</evidence>
<evidence type="ECO:0000256" key="1">
    <source>
        <dbReference type="ARBA" id="ARBA00002281"/>
    </source>
</evidence>
<feature type="region of interest" description="Disordered" evidence="8">
    <location>
        <begin position="182"/>
        <end position="299"/>
    </location>
</feature>
<gene>
    <name evidence="9" type="ORF">F2P56_036004</name>
</gene>
<organism evidence="9 10">
    <name type="scientific">Juglans regia</name>
    <name type="common">English walnut</name>
    <dbReference type="NCBI Taxonomy" id="51240"/>
    <lineage>
        <taxon>Eukaryota</taxon>
        <taxon>Viridiplantae</taxon>
        <taxon>Streptophyta</taxon>
        <taxon>Embryophyta</taxon>
        <taxon>Tracheophyta</taxon>
        <taxon>Spermatophyta</taxon>
        <taxon>Magnoliopsida</taxon>
        <taxon>eudicotyledons</taxon>
        <taxon>Gunneridae</taxon>
        <taxon>Pentapetalae</taxon>
        <taxon>rosids</taxon>
        <taxon>fabids</taxon>
        <taxon>Fagales</taxon>
        <taxon>Juglandaceae</taxon>
        <taxon>Juglans</taxon>
    </lineage>
</organism>
<evidence type="ECO:0000256" key="8">
    <source>
        <dbReference type="SAM" id="MobiDB-lite"/>
    </source>
</evidence>
<dbReference type="GO" id="GO:0005886">
    <property type="term" value="C:plasma membrane"/>
    <property type="evidence" value="ECO:0007669"/>
    <property type="project" value="UniProtKB-SubCell"/>
</dbReference>
<reference evidence="9" key="1">
    <citation type="submission" date="2015-10" db="EMBL/GenBank/DDBJ databases">
        <authorList>
            <person name="Martinez-Garcia P.J."/>
            <person name="Crepeau M.W."/>
            <person name="Puiu D."/>
            <person name="Gonzalez-Ibeas D."/>
            <person name="Whalen J."/>
            <person name="Stevens K."/>
            <person name="Paul R."/>
            <person name="Butterfield T."/>
            <person name="Britton M."/>
            <person name="Reagan R."/>
            <person name="Chakraborty S."/>
            <person name="Walawage S.L."/>
            <person name="Vasquez-Gross H.A."/>
            <person name="Cardeno C."/>
            <person name="Famula R."/>
            <person name="Pratt K."/>
            <person name="Kuruganti S."/>
            <person name="Aradhya M.K."/>
            <person name="Leslie C.A."/>
            <person name="Dandekar A.M."/>
            <person name="Salzberg S.L."/>
            <person name="Wegrzyn J.L."/>
            <person name="Langley C.H."/>
            <person name="Neale D.B."/>
        </authorList>
    </citation>
    <scope>NUCLEOTIDE SEQUENCE</scope>
    <source>
        <tissue evidence="9">Leaves</tissue>
    </source>
</reference>
<dbReference type="PANTHER" id="PTHR33541">
    <property type="entry name" value="PROTEIN BIG GRAIN 1-LIKE A-RELATED"/>
    <property type="match status" value="1"/>
</dbReference>
<feature type="compositionally biased region" description="Low complexity" evidence="8">
    <location>
        <begin position="257"/>
        <end position="275"/>
    </location>
</feature>
<evidence type="ECO:0000256" key="5">
    <source>
        <dbReference type="ARBA" id="ARBA00022475"/>
    </source>
</evidence>
<evidence type="ECO:0000313" key="10">
    <source>
        <dbReference type="Proteomes" id="UP000619265"/>
    </source>
</evidence>
<keyword evidence="7" id="KW-0927">Auxin signaling pathway</keyword>
<comment type="similarity">
    <text evidence="3">Belongs to the BIG GRAIN 1 (BG1) plant protein family.</text>
</comment>
<evidence type="ECO:0000256" key="7">
    <source>
        <dbReference type="ARBA" id="ARBA00023294"/>
    </source>
</evidence>
<name>A0A833TN48_JUGRE</name>
<evidence type="ECO:0000256" key="4">
    <source>
        <dbReference type="ARBA" id="ARBA00022448"/>
    </source>
</evidence>
<dbReference type="InterPro" id="IPR039621">
    <property type="entry name" value="BG1-like"/>
</dbReference>
<sequence>MFLASRTSNLDFCGFAGPLFRAFGTPTGVEIPDVIDLQKKQRKEPAERESFSCHTIISNPLTSQHESHKPPPLNSPQHYKHFKTCDITFKQNALLLISHQRKFRVSAMSITALSDPDKFYNKSFHGRNDSGEIDVFEAARYFSGYHEAGGYSATNFTQNKIMRDEIRPQGSRVGRMSLDVPIMRNSLPHRPQHGVEKQMKEKKYKQPSSPGGRLASFLNSLFSQSASKKKKSKSAAQSMKDDQEESPGGRRKRRSSISHFSSSSTADSKSIHSASRNSGFRTPPPPHAHAQTPTKSYRDFGSYSEYHKQMMSLSKYNNGHARSSALHNDQVLDIDKIRINKDLTWLDEKMALSNGFPGKCKNLSKEYSDKDGIWVHKSSPEEKGFRSFGEEDDGAESDSSSDLFELQNYDLGDYSSGLPVYETTNMDSIKRGATISNGVQ</sequence>
<proteinExistence type="inferred from homology"/>
<dbReference type="GO" id="GO:0009734">
    <property type="term" value="P:auxin-activated signaling pathway"/>
    <property type="evidence" value="ECO:0007669"/>
    <property type="project" value="UniProtKB-KW"/>
</dbReference>
<dbReference type="PANTHER" id="PTHR33541:SF11">
    <property type="entry name" value="PROTEIN BIG GRAIN 1-LIKE E"/>
    <property type="match status" value="1"/>
</dbReference>
<reference evidence="9" key="2">
    <citation type="submission" date="2020-03" db="EMBL/GenBank/DDBJ databases">
        <title>Walnut 2.0.</title>
        <authorList>
            <person name="Marrano A."/>
            <person name="Britton M."/>
            <person name="Zimin A.V."/>
            <person name="Zaini P.A."/>
            <person name="Workman R."/>
            <person name="Puiu D."/>
            <person name="Bianco L."/>
            <person name="Allen B.J."/>
            <person name="Troggio M."/>
            <person name="Leslie C.A."/>
            <person name="Timp W."/>
            <person name="Dendekar A."/>
            <person name="Salzberg S.L."/>
            <person name="Neale D.B."/>
        </authorList>
    </citation>
    <scope>NUCLEOTIDE SEQUENCE</scope>
    <source>
        <tissue evidence="9">Leaves</tissue>
    </source>
</reference>
<comment type="caution">
    <text evidence="9">The sequence shown here is derived from an EMBL/GenBank/DDBJ whole genome shotgun (WGS) entry which is preliminary data.</text>
</comment>
<dbReference type="EMBL" id="LIHL02000016">
    <property type="protein sequence ID" value="KAF5443449.1"/>
    <property type="molecule type" value="Genomic_DNA"/>
</dbReference>
<evidence type="ECO:0000256" key="2">
    <source>
        <dbReference type="ARBA" id="ARBA00004236"/>
    </source>
</evidence>
<dbReference type="AlphaFoldDB" id="A0A833TN48"/>
<comment type="function">
    <text evidence="1">Involved in auxin transport. Regulator of the auxin signaling pathway.</text>
</comment>
<comment type="subcellular location">
    <subcellularLocation>
        <location evidence="2">Cell membrane</location>
    </subcellularLocation>
</comment>